<dbReference type="Proteomes" id="UP000681162">
    <property type="component" value="Unassembled WGS sequence"/>
</dbReference>
<dbReference type="InterPro" id="IPR055259">
    <property type="entry name" value="YkvP/CgeB_Glyco_trans-like"/>
</dbReference>
<feature type="domain" description="Spore protein YkvP/CgeB glycosyl transferase-like" evidence="2">
    <location>
        <begin position="181"/>
        <end position="318"/>
    </location>
</feature>
<dbReference type="SUPFAM" id="SSF53756">
    <property type="entry name" value="UDP-Glycosyltransferase/glycogen phosphorylase"/>
    <property type="match status" value="1"/>
</dbReference>
<name>A0A919XW93_9BACL</name>
<dbReference type="Pfam" id="PF12996">
    <property type="entry name" value="DUF3880"/>
    <property type="match status" value="1"/>
</dbReference>
<dbReference type="AlphaFoldDB" id="A0A919XW93"/>
<reference evidence="3 4" key="1">
    <citation type="submission" date="2021-03" db="EMBL/GenBank/DDBJ databases">
        <title>Antimicrobial resistance genes in bacteria isolated from Japanese honey, and their potential for conferring macrolide and lincosamide resistance in the American foulbrood pathogen Paenibacillus larvae.</title>
        <authorList>
            <person name="Okamoto M."/>
            <person name="Kumagai M."/>
            <person name="Kanamori H."/>
            <person name="Takamatsu D."/>
        </authorList>
    </citation>
    <scope>NUCLEOTIDE SEQUENCE [LARGE SCALE GENOMIC DNA]</scope>
    <source>
        <strain evidence="3 4">J41TS12</strain>
    </source>
</reference>
<gene>
    <name evidence="3" type="primary">ykvP</name>
    <name evidence="3" type="ORF">J41TS12_36590</name>
</gene>
<organism evidence="3 4">
    <name type="scientific">Paenibacillus antibioticophila</name>
    <dbReference type="NCBI Taxonomy" id="1274374"/>
    <lineage>
        <taxon>Bacteria</taxon>
        <taxon>Bacillati</taxon>
        <taxon>Bacillota</taxon>
        <taxon>Bacilli</taxon>
        <taxon>Bacillales</taxon>
        <taxon>Paenibacillaceae</taxon>
        <taxon>Paenibacillus</taxon>
    </lineage>
</organism>
<dbReference type="RefSeq" id="WP_212941245.1">
    <property type="nucleotide sequence ID" value="NZ_BORR01000015.1"/>
</dbReference>
<dbReference type="EMBL" id="BORR01000015">
    <property type="protein sequence ID" value="GIO38798.1"/>
    <property type="molecule type" value="Genomic_DNA"/>
</dbReference>
<comment type="caution">
    <text evidence="3">The sequence shown here is derived from an EMBL/GenBank/DDBJ whole genome shotgun (WGS) entry which is preliminary data.</text>
</comment>
<protein>
    <submittedName>
        <fullName evidence="3">Spore protein YkvP</fullName>
    </submittedName>
</protein>
<sequence length="335" mass="39088">MEPRKIFFLNHLSCYINSLGDALSQLGHKLYYQASWNQQEIEAAIAYFRPEVLITVGYDKPMAEFPLEVIPDWCERYGLLHIYWATEDKIHFERLSQKAVQRLNPDIVWTIHPDCVSMYHEKGIMSDFLNFAFNPRLFPEKRDVSPEQYDIAFVGTTHLETRTYRYESLKELLFPLVASSESVHVWGGNWKENAALLKQEFGMALPPSCIHGFLPYKRTVGVYHASKIMLGVQNARDQVTQRTFEILGCGAFMIASRTEELESLFEAGKEIVYSSEPDETLELARYYLKHPEQRTAIGRMARTKVLSRHTFSRELERLWPNVEQLLKEKRVSFYD</sequence>
<evidence type="ECO:0000313" key="4">
    <source>
        <dbReference type="Proteomes" id="UP000681162"/>
    </source>
</evidence>
<accession>A0A919XW93</accession>
<keyword evidence="4" id="KW-1185">Reference proteome</keyword>
<dbReference type="InterPro" id="IPR024542">
    <property type="entry name" value="YkvP_N"/>
</dbReference>
<proteinExistence type="predicted"/>
<evidence type="ECO:0000259" key="2">
    <source>
        <dbReference type="Pfam" id="PF13524"/>
    </source>
</evidence>
<evidence type="ECO:0000259" key="1">
    <source>
        <dbReference type="Pfam" id="PF12996"/>
    </source>
</evidence>
<feature type="domain" description="Spore protein YkvP N-terminal" evidence="1">
    <location>
        <begin position="6"/>
        <end position="112"/>
    </location>
</feature>
<dbReference type="Pfam" id="PF13524">
    <property type="entry name" value="Glyco_trans_1_2"/>
    <property type="match status" value="1"/>
</dbReference>
<evidence type="ECO:0000313" key="3">
    <source>
        <dbReference type="EMBL" id="GIO38798.1"/>
    </source>
</evidence>